<comment type="caution">
    <text evidence="2">The sequence shown here is derived from an EMBL/GenBank/DDBJ whole genome shotgun (WGS) entry which is preliminary data.</text>
</comment>
<gene>
    <name evidence="2" type="ORF">HNQ38_002185</name>
</gene>
<evidence type="ECO:0000313" key="2">
    <source>
        <dbReference type="EMBL" id="MBB5144077.1"/>
    </source>
</evidence>
<evidence type="ECO:0000256" key="1">
    <source>
        <dbReference type="SAM" id="MobiDB-lite"/>
    </source>
</evidence>
<reference evidence="2 3" key="1">
    <citation type="submission" date="2020-08" db="EMBL/GenBank/DDBJ databases">
        <title>Genomic Encyclopedia of Type Strains, Phase IV (KMG-IV): sequencing the most valuable type-strain genomes for metagenomic binning, comparative biology and taxonomic classification.</title>
        <authorList>
            <person name="Goeker M."/>
        </authorList>
    </citation>
    <scope>NUCLEOTIDE SEQUENCE [LARGE SCALE GENOMIC DNA]</scope>
    <source>
        <strain evidence="2 3">DSM 11275</strain>
    </source>
</reference>
<feature type="region of interest" description="Disordered" evidence="1">
    <location>
        <begin position="1"/>
        <end position="23"/>
    </location>
</feature>
<proteinExistence type="predicted"/>
<evidence type="ECO:0000313" key="3">
    <source>
        <dbReference type="Proteomes" id="UP000539075"/>
    </source>
</evidence>
<accession>A0A7W8FHP6</accession>
<keyword evidence="3" id="KW-1185">Reference proteome</keyword>
<dbReference type="EMBL" id="JACHGO010000006">
    <property type="protein sequence ID" value="MBB5144077.1"/>
    <property type="molecule type" value="Genomic_DNA"/>
</dbReference>
<feature type="compositionally biased region" description="Basic residues" evidence="1">
    <location>
        <begin position="66"/>
        <end position="76"/>
    </location>
</feature>
<dbReference type="Proteomes" id="UP000539075">
    <property type="component" value="Unassembled WGS sequence"/>
</dbReference>
<sequence>MGVCFSTDCQTSKAEKPSCPQGTTPFSQRYLLNFCYNRPPHAPDAPSPHSPQKRTVALRRAQGDHRAKRGSSRSKSRAALVK</sequence>
<name>A0A7W8FHP6_9BACT</name>
<protein>
    <submittedName>
        <fullName evidence="2">Uncharacterized protein</fullName>
    </submittedName>
</protein>
<feature type="region of interest" description="Disordered" evidence="1">
    <location>
        <begin position="37"/>
        <end position="82"/>
    </location>
</feature>
<organism evidence="2 3">
    <name type="scientific">Desulfovibrio intestinalis</name>
    <dbReference type="NCBI Taxonomy" id="58621"/>
    <lineage>
        <taxon>Bacteria</taxon>
        <taxon>Pseudomonadati</taxon>
        <taxon>Thermodesulfobacteriota</taxon>
        <taxon>Desulfovibrionia</taxon>
        <taxon>Desulfovibrionales</taxon>
        <taxon>Desulfovibrionaceae</taxon>
        <taxon>Desulfovibrio</taxon>
    </lineage>
</organism>
<dbReference type="AlphaFoldDB" id="A0A7W8FHP6"/>
<feature type="compositionally biased region" description="Pro residues" evidence="1">
    <location>
        <begin position="40"/>
        <end position="49"/>
    </location>
</feature>